<name>A0A9Q8PIY4_PASFU</name>
<dbReference type="EMBL" id="CP090172">
    <property type="protein sequence ID" value="UJO23272.1"/>
    <property type="molecule type" value="Genomic_DNA"/>
</dbReference>
<dbReference type="RefSeq" id="XP_047767638.1">
    <property type="nucleotide sequence ID" value="XM_047910855.1"/>
</dbReference>
<protein>
    <submittedName>
        <fullName evidence="1">Uncharacterized protein</fullName>
    </submittedName>
</protein>
<proteinExistence type="predicted"/>
<dbReference type="Proteomes" id="UP000756132">
    <property type="component" value="Chromosome 10"/>
</dbReference>
<evidence type="ECO:0000313" key="2">
    <source>
        <dbReference type="Proteomes" id="UP000756132"/>
    </source>
</evidence>
<dbReference type="OrthoDB" id="10649057at2759"/>
<gene>
    <name evidence="1" type="ORF">CLAFUR5_11707</name>
</gene>
<evidence type="ECO:0000313" key="1">
    <source>
        <dbReference type="EMBL" id="UJO23272.1"/>
    </source>
</evidence>
<accession>A0A9Q8PIY4</accession>
<dbReference type="GeneID" id="71991585"/>
<sequence>MQVKLDPLYVWLDEYASPTAFYLSYHTGRSKDEAMFKPTSDDEMNAKCRAVIDYLSHSAEWVLGDED</sequence>
<dbReference type="KEGG" id="ffu:CLAFUR5_11707"/>
<reference evidence="1" key="2">
    <citation type="journal article" date="2022" name="Microb. Genom.">
        <title>A chromosome-scale genome assembly of the tomato pathogen Cladosporium fulvum reveals a compartmentalized genome architecture and the presence of a dispensable chromosome.</title>
        <authorList>
            <person name="Zaccaron A.Z."/>
            <person name="Chen L.H."/>
            <person name="Samaras A."/>
            <person name="Stergiopoulos I."/>
        </authorList>
    </citation>
    <scope>NUCLEOTIDE SEQUENCE</scope>
    <source>
        <strain evidence="1">Race5_Kim</strain>
    </source>
</reference>
<reference evidence="1" key="1">
    <citation type="submission" date="2021-12" db="EMBL/GenBank/DDBJ databases">
        <authorList>
            <person name="Zaccaron A."/>
            <person name="Stergiopoulos I."/>
        </authorList>
    </citation>
    <scope>NUCLEOTIDE SEQUENCE</scope>
    <source>
        <strain evidence="1">Race5_Kim</strain>
    </source>
</reference>
<dbReference type="AlphaFoldDB" id="A0A9Q8PIY4"/>
<organism evidence="1 2">
    <name type="scientific">Passalora fulva</name>
    <name type="common">Tomato leaf mold</name>
    <name type="synonym">Cladosporium fulvum</name>
    <dbReference type="NCBI Taxonomy" id="5499"/>
    <lineage>
        <taxon>Eukaryota</taxon>
        <taxon>Fungi</taxon>
        <taxon>Dikarya</taxon>
        <taxon>Ascomycota</taxon>
        <taxon>Pezizomycotina</taxon>
        <taxon>Dothideomycetes</taxon>
        <taxon>Dothideomycetidae</taxon>
        <taxon>Mycosphaerellales</taxon>
        <taxon>Mycosphaerellaceae</taxon>
        <taxon>Fulvia</taxon>
    </lineage>
</organism>
<keyword evidence="2" id="KW-1185">Reference proteome</keyword>